<dbReference type="Pfam" id="PF00561">
    <property type="entry name" value="Abhydrolase_1"/>
    <property type="match status" value="1"/>
</dbReference>
<evidence type="ECO:0000313" key="4">
    <source>
        <dbReference type="Proteomes" id="UP001597094"/>
    </source>
</evidence>
<keyword evidence="3" id="KW-0378">Hydrolase</keyword>
<proteinExistence type="predicted"/>
<dbReference type="InterPro" id="IPR000639">
    <property type="entry name" value="Epox_hydrolase-like"/>
</dbReference>
<dbReference type="GO" id="GO:0016787">
    <property type="term" value="F:hydrolase activity"/>
    <property type="evidence" value="ECO:0007669"/>
    <property type="project" value="UniProtKB-KW"/>
</dbReference>
<dbReference type="EMBL" id="JBHTLD010000186">
    <property type="protein sequence ID" value="MFD1187883.1"/>
    <property type="molecule type" value="Genomic_DNA"/>
</dbReference>
<dbReference type="Gene3D" id="3.40.50.1820">
    <property type="entry name" value="alpha/beta hydrolase"/>
    <property type="match status" value="1"/>
</dbReference>
<dbReference type="PRINTS" id="PR00412">
    <property type="entry name" value="EPOXHYDRLASE"/>
</dbReference>
<dbReference type="SUPFAM" id="SSF53474">
    <property type="entry name" value="alpha/beta-Hydrolases"/>
    <property type="match status" value="1"/>
</dbReference>
<dbReference type="PANTHER" id="PTHR43798">
    <property type="entry name" value="MONOACYLGLYCEROL LIPASE"/>
    <property type="match status" value="1"/>
</dbReference>
<dbReference type="InterPro" id="IPR029058">
    <property type="entry name" value="AB_hydrolase_fold"/>
</dbReference>
<dbReference type="PRINTS" id="PR00111">
    <property type="entry name" value="ABHYDROLASE"/>
</dbReference>
<organism evidence="3 4">
    <name type="scientific">Pontibacter rugosus</name>
    <dbReference type="NCBI Taxonomy" id="1745966"/>
    <lineage>
        <taxon>Bacteria</taxon>
        <taxon>Pseudomonadati</taxon>
        <taxon>Bacteroidota</taxon>
        <taxon>Cytophagia</taxon>
        <taxon>Cytophagales</taxon>
        <taxon>Hymenobacteraceae</taxon>
        <taxon>Pontibacter</taxon>
    </lineage>
</organism>
<evidence type="ECO:0000259" key="2">
    <source>
        <dbReference type="Pfam" id="PF00561"/>
    </source>
</evidence>
<protein>
    <submittedName>
        <fullName evidence="3">Alpha/beta fold hydrolase</fullName>
    </submittedName>
</protein>
<feature type="signal peptide" evidence="1">
    <location>
        <begin position="1"/>
        <end position="20"/>
    </location>
</feature>
<dbReference type="PANTHER" id="PTHR43798:SF33">
    <property type="entry name" value="HYDROLASE, PUTATIVE (AFU_ORTHOLOGUE AFUA_2G14860)-RELATED"/>
    <property type="match status" value="1"/>
</dbReference>
<dbReference type="InterPro" id="IPR050266">
    <property type="entry name" value="AB_hydrolase_sf"/>
</dbReference>
<dbReference type="RefSeq" id="WP_377530399.1">
    <property type="nucleotide sequence ID" value="NZ_JBHTLD010000186.1"/>
</dbReference>
<reference evidence="4" key="1">
    <citation type="journal article" date="2019" name="Int. J. Syst. Evol. Microbiol.">
        <title>The Global Catalogue of Microorganisms (GCM) 10K type strain sequencing project: providing services to taxonomists for standard genome sequencing and annotation.</title>
        <authorList>
            <consortium name="The Broad Institute Genomics Platform"/>
            <consortium name="The Broad Institute Genome Sequencing Center for Infectious Disease"/>
            <person name="Wu L."/>
            <person name="Ma J."/>
        </authorList>
    </citation>
    <scope>NUCLEOTIDE SEQUENCE [LARGE SCALE GENOMIC DNA]</scope>
    <source>
        <strain evidence="4">JCM 31319</strain>
    </source>
</reference>
<sequence length="331" mass="37617">MKKVNLLFFAFLLLVGQVVAQQIPASLNATLDGYSYPYEVKYFQAEVEGKKYKMAYMDVPPSKQVQNPKAVMLLHGKNFIGAYFNQTIKFLSENGYRVIVPDQIGFGKSDKPEVYYSFHQLAQNTKELLDQIGVKQVAVVGHSMGGMVATRFALMYPELTTKLILENPIGLEDYRLFVPYKTLDELYQTELKRTAKSIADYHQSYYTSWKPTYSEWVQVPAAQLGHADYPKVAQASALTYAMIYQQPVVYEFDNLKVPTLLVIGQEDRTIVGKGYIKDKQKLQEHGQYPQLGQQTVKAIPNAKLVELKGVGHIPHLEATQKFHEALLSFLR</sequence>
<feature type="domain" description="AB hydrolase-1" evidence="2">
    <location>
        <begin position="70"/>
        <end position="318"/>
    </location>
</feature>
<dbReference type="InterPro" id="IPR000073">
    <property type="entry name" value="AB_hydrolase_1"/>
</dbReference>
<feature type="chain" id="PRO_5046086815" evidence="1">
    <location>
        <begin position="21"/>
        <end position="331"/>
    </location>
</feature>
<gene>
    <name evidence="3" type="ORF">ACFQ2O_16855</name>
</gene>
<accession>A0ABW3STJ0</accession>
<keyword evidence="1" id="KW-0732">Signal</keyword>
<dbReference type="Proteomes" id="UP001597094">
    <property type="component" value="Unassembled WGS sequence"/>
</dbReference>
<evidence type="ECO:0000313" key="3">
    <source>
        <dbReference type="EMBL" id="MFD1187883.1"/>
    </source>
</evidence>
<evidence type="ECO:0000256" key="1">
    <source>
        <dbReference type="SAM" id="SignalP"/>
    </source>
</evidence>
<keyword evidence="4" id="KW-1185">Reference proteome</keyword>
<name>A0ABW3STJ0_9BACT</name>
<comment type="caution">
    <text evidence="3">The sequence shown here is derived from an EMBL/GenBank/DDBJ whole genome shotgun (WGS) entry which is preliminary data.</text>
</comment>